<evidence type="ECO:0000313" key="2">
    <source>
        <dbReference type="EMBL" id="CAF1419014.1"/>
    </source>
</evidence>
<dbReference type="InterPro" id="IPR043519">
    <property type="entry name" value="NT_sf"/>
</dbReference>
<evidence type="ECO:0000259" key="1">
    <source>
        <dbReference type="Pfam" id="PF19088"/>
    </source>
</evidence>
<evidence type="ECO:0000313" key="3">
    <source>
        <dbReference type="Proteomes" id="UP000663845"/>
    </source>
</evidence>
<protein>
    <recommendedName>
        <fullName evidence="1">Terminal uridylyltransferase 4/7 nucleotidyltransferase domain-containing protein</fullName>
    </recommendedName>
</protein>
<dbReference type="GO" id="GO:0046872">
    <property type="term" value="F:metal ion binding"/>
    <property type="evidence" value="ECO:0007669"/>
    <property type="project" value="UniProtKB-KW"/>
</dbReference>
<dbReference type="Gene3D" id="3.30.460.10">
    <property type="entry name" value="Beta Polymerase, domain 2"/>
    <property type="match status" value="1"/>
</dbReference>
<organism evidence="2 3">
    <name type="scientific">Adineta steineri</name>
    <dbReference type="NCBI Taxonomy" id="433720"/>
    <lineage>
        <taxon>Eukaryota</taxon>
        <taxon>Metazoa</taxon>
        <taxon>Spiralia</taxon>
        <taxon>Gnathifera</taxon>
        <taxon>Rotifera</taxon>
        <taxon>Eurotatoria</taxon>
        <taxon>Bdelloidea</taxon>
        <taxon>Adinetida</taxon>
        <taxon>Adinetidae</taxon>
        <taxon>Adineta</taxon>
    </lineage>
</organism>
<name>A0A815MD86_9BILA</name>
<gene>
    <name evidence="2" type="ORF">JYZ213_LOCUS38852</name>
</gene>
<dbReference type="Gene3D" id="1.10.1410.10">
    <property type="match status" value="2"/>
</dbReference>
<comment type="caution">
    <text evidence="2">The sequence shown here is derived from an EMBL/GenBank/DDBJ whole genome shotgun (WGS) entry which is preliminary data.</text>
</comment>
<feature type="domain" description="Terminal uridylyltransferase 4/7 nucleotidyltransferase" evidence="1">
    <location>
        <begin position="144"/>
        <end position="238"/>
    </location>
</feature>
<dbReference type="Proteomes" id="UP000663845">
    <property type="component" value="Unassembled WGS sequence"/>
</dbReference>
<dbReference type="SUPFAM" id="SSF81301">
    <property type="entry name" value="Nucleotidyltransferase"/>
    <property type="match status" value="2"/>
</dbReference>
<dbReference type="AlphaFoldDB" id="A0A815MD86"/>
<feature type="non-terminal residue" evidence="2">
    <location>
        <position position="575"/>
    </location>
</feature>
<accession>A0A815MD86</accession>
<sequence>MNQPSSNIPSAVYTNQTHVAVSSDDMNNHSYVPFVSYHQNSSNTSRNNFPPRSYPQQFYRPINYNSQPQYFPLAPNQRPPFNFAPVSTRFTSRTYQTTDVQNIQHRYQEQQWVPKNNFNQTNKTSVPQGQTQMKKVVIPSREFTPEHLYALHTSFDKILNDHCFSKTDLEQHLDIYHHLRDIIHTRQPDAQITLYGSLLFECCLKETSNIDIDIQFNKTLPYETLKELLDIVRTSDHCKEAYINTDHNPLCIDMSIINSNILVRLTSNNIRAIQLSQIIEIYTKFDKRLLSLLRLFRIPAKTCNLDRPDLGTLHPIVFHFMIIHFLQQLDPPVLPCLHECAFGIDKAPMMVNADEYPEFFQKCNDYASRWKSENATNIEMLFLQLLSYYVNKFNVTRLLISIQTRMPLLKNEKQMLNRKFFCIDAQITLYGSLLFECCLKETSDIDIDIQFNKTLPYETLKELLDIVRTSNHCKEAYINTDHDQLCIDMSIINSNILVRITSNNIRAIQLSQIIEIYTKFDKRLLSLLRLFRILAKTCNLDRPDLGTLHPIVFHFMIIHFLQQLDPPILPCLHEC</sequence>
<dbReference type="GO" id="GO:0031123">
    <property type="term" value="P:RNA 3'-end processing"/>
    <property type="evidence" value="ECO:0007669"/>
    <property type="project" value="TreeGrafter"/>
</dbReference>
<dbReference type="PANTHER" id="PTHR12271:SF66">
    <property type="entry name" value="TERMINAL URIDYLYLTRANSFERASE TAILOR"/>
    <property type="match status" value="1"/>
</dbReference>
<dbReference type="SUPFAM" id="SSF81631">
    <property type="entry name" value="PAP/OAS1 substrate-binding domain"/>
    <property type="match status" value="2"/>
</dbReference>
<reference evidence="2" key="1">
    <citation type="submission" date="2021-02" db="EMBL/GenBank/DDBJ databases">
        <authorList>
            <person name="Nowell W R."/>
        </authorList>
    </citation>
    <scope>NUCLEOTIDE SEQUENCE</scope>
</reference>
<dbReference type="Pfam" id="PF19088">
    <property type="entry name" value="TUTase"/>
    <property type="match status" value="1"/>
</dbReference>
<dbReference type="PANTHER" id="PTHR12271">
    <property type="entry name" value="POLY A POLYMERASE CID PAP -RELATED"/>
    <property type="match status" value="1"/>
</dbReference>
<dbReference type="EMBL" id="CAJNOG010001190">
    <property type="protein sequence ID" value="CAF1419014.1"/>
    <property type="molecule type" value="Genomic_DNA"/>
</dbReference>
<dbReference type="GO" id="GO:0050265">
    <property type="term" value="F:RNA uridylyltransferase activity"/>
    <property type="evidence" value="ECO:0007669"/>
    <property type="project" value="TreeGrafter"/>
</dbReference>
<dbReference type="InterPro" id="IPR045100">
    <property type="entry name" value="TUT4/7_NTP_transf"/>
</dbReference>
<proteinExistence type="predicted"/>